<organism evidence="2 3">
    <name type="scientific">Claviceps pazoutovae</name>
    <dbReference type="NCBI Taxonomy" id="1649127"/>
    <lineage>
        <taxon>Eukaryota</taxon>
        <taxon>Fungi</taxon>
        <taxon>Dikarya</taxon>
        <taxon>Ascomycota</taxon>
        <taxon>Pezizomycotina</taxon>
        <taxon>Sordariomycetes</taxon>
        <taxon>Hypocreomycetidae</taxon>
        <taxon>Hypocreales</taxon>
        <taxon>Clavicipitaceae</taxon>
        <taxon>Claviceps</taxon>
    </lineage>
</organism>
<keyword evidence="3" id="KW-1185">Reference proteome</keyword>
<dbReference type="Proteomes" id="UP000706124">
    <property type="component" value="Unassembled WGS sequence"/>
</dbReference>
<sequence>MDGVWEGSPWLPTIRLAHAADIVLHSSTYVPATLAFVSSYYVFLGSWPDLLLIACFCGLKHRALVTALTFQLWNILCTTILPSAVAIGAASMLLSALNQKGLKWTGLGRPYLIPCKTTHTRLFPQNHTFIYSYLVVGIPVGISGNSNGMLSASSERLQGFRGFLSNILCGTWYKVNAFDYLQRGFSDAGLRGKLDTYLQSQGEDPKDYPHAYLVTAARFLGYHFNPVSFWYLYNSERILSAIVLEVNNTFGERRPYLVLRDLSTEAKRLSGMTPGVTAGPRVRASWAKDFHVSPFNSRKGTYSLLANDPLDPDTGDFRGLDATINLNSSKGHEKLVARLFSEGEAINPEFMSITEKIQFLLRWFWVGFATFPRIVRQAAALFFKRKLHVWYRPEPLKESLGRHATATERALETAFRNYLRFLVGQCRKPISVRYSSSGITDAVGEELASPSCTDNNENTPQTLQLKVLTPVFYTRFVQYAHDFEAIFTEMTDSGTIWTDQPHVLPEIFLKKASPPLHAATATDYLYFKGIQTLRRRPDPIPRVSTSADPPATACAVVEDIRDFRISSMDAYILEHADQKVKASYRSNLLRLMVANNYFLGSLDLLGIALFVFRGGLAWFLTTQLSQAIDTWR</sequence>
<dbReference type="EMBL" id="SRPO01000045">
    <property type="protein sequence ID" value="KAG5945490.1"/>
    <property type="molecule type" value="Genomic_DNA"/>
</dbReference>
<reference evidence="2 3" key="1">
    <citation type="journal article" date="2020" name="bioRxiv">
        <title>Whole genome comparisons of ergot fungi reveals the divergence and evolution of species within the genus Claviceps are the result of varying mechanisms driving genome evolution and host range expansion.</title>
        <authorList>
            <person name="Wyka S.A."/>
            <person name="Mondo S.J."/>
            <person name="Liu M."/>
            <person name="Dettman J."/>
            <person name="Nalam V."/>
            <person name="Broders K.D."/>
        </authorList>
    </citation>
    <scope>NUCLEOTIDE SEQUENCE [LARGE SCALE GENOMIC DNA]</scope>
    <source>
        <strain evidence="2 3">CCC 1485</strain>
    </source>
</reference>
<comment type="caution">
    <text evidence="2">The sequence shown here is derived from an EMBL/GenBank/DDBJ whole genome shotgun (WGS) entry which is preliminary data.</text>
</comment>
<dbReference type="PANTHER" id="PTHR33973:SF4">
    <property type="entry name" value="OS07G0153300 PROTEIN"/>
    <property type="match status" value="1"/>
</dbReference>
<proteinExistence type="predicted"/>
<dbReference type="InterPro" id="IPR010775">
    <property type="entry name" value="DUF1365"/>
</dbReference>
<evidence type="ECO:0000313" key="2">
    <source>
        <dbReference type="EMBL" id="KAG5945490.1"/>
    </source>
</evidence>
<dbReference type="Pfam" id="PF07103">
    <property type="entry name" value="DUF1365"/>
    <property type="match status" value="1"/>
</dbReference>
<feature type="transmembrane region" description="Helical" evidence="1">
    <location>
        <begin position="71"/>
        <end position="94"/>
    </location>
</feature>
<feature type="transmembrane region" description="Helical" evidence="1">
    <location>
        <begin position="40"/>
        <end position="59"/>
    </location>
</feature>
<keyword evidence="1" id="KW-0472">Membrane</keyword>
<accession>A0A9P7SJQ4</accession>
<name>A0A9P7SJQ4_9HYPO</name>
<dbReference type="OrthoDB" id="3340520at2759"/>
<feature type="transmembrane region" description="Helical" evidence="1">
    <location>
        <begin position="588"/>
        <end position="612"/>
    </location>
</feature>
<protein>
    <submittedName>
        <fullName evidence="2">Uncharacterized protein</fullName>
    </submittedName>
</protein>
<keyword evidence="1" id="KW-1133">Transmembrane helix</keyword>
<evidence type="ECO:0000256" key="1">
    <source>
        <dbReference type="SAM" id="Phobius"/>
    </source>
</evidence>
<gene>
    <name evidence="2" type="ORF">E4U60_005206</name>
</gene>
<evidence type="ECO:0000313" key="3">
    <source>
        <dbReference type="Proteomes" id="UP000706124"/>
    </source>
</evidence>
<dbReference type="AlphaFoldDB" id="A0A9P7SJQ4"/>
<keyword evidence="1" id="KW-0812">Transmembrane</keyword>
<dbReference type="PANTHER" id="PTHR33973">
    <property type="entry name" value="OS07G0153300 PROTEIN"/>
    <property type="match status" value="1"/>
</dbReference>